<evidence type="ECO:0000313" key="5">
    <source>
        <dbReference type="Proteomes" id="UP000886520"/>
    </source>
</evidence>
<dbReference type="InterPro" id="IPR000008">
    <property type="entry name" value="C2_dom"/>
</dbReference>
<protein>
    <recommendedName>
        <fullName evidence="3">C2 domain-containing protein</fullName>
    </recommendedName>
</protein>
<gene>
    <name evidence="4" type="ORF">GOP47_0004987</name>
</gene>
<reference evidence="4 5" key="1">
    <citation type="submission" date="2021-01" db="EMBL/GenBank/DDBJ databases">
        <title>Adiantum capillus-veneris genome.</title>
        <authorList>
            <person name="Fang Y."/>
            <person name="Liao Q."/>
        </authorList>
    </citation>
    <scope>NUCLEOTIDE SEQUENCE [LARGE SCALE GENOMIC DNA]</scope>
    <source>
        <strain evidence="4">H3</strain>
        <tissue evidence="4">Leaf</tissue>
    </source>
</reference>
<evidence type="ECO:0000313" key="4">
    <source>
        <dbReference type="EMBL" id="KAI5079508.1"/>
    </source>
</evidence>
<keyword evidence="5" id="KW-1185">Reference proteome</keyword>
<dbReference type="Pfam" id="PF00168">
    <property type="entry name" value="C2"/>
    <property type="match status" value="2"/>
</dbReference>
<sequence>MQGGKKFNTIQGKSDPYATLSIGGQTHNNKTIHDGGKSPVWNKSFLFEIPDGPHELDIHVFDQKKHGSDEAMGSVNIPLIKLFDERQIAPPLTRFNAPMVHHGALDVHLVEAHGLLDSDSLDIRLYGNLIHMPSFTATKKSRGAAFSILGSRGGESRQQCKEGVQIVYAKIWARGLAAKDINGSSDPYVLIKVGNVSAKTRVMEKTLNPEWNQVFAFGKDKFQAPLLELYVNKFDEWNE</sequence>
<evidence type="ECO:0000256" key="2">
    <source>
        <dbReference type="ARBA" id="ARBA00022837"/>
    </source>
</evidence>
<dbReference type="CDD" id="cd00030">
    <property type="entry name" value="C2"/>
    <property type="match status" value="1"/>
</dbReference>
<dbReference type="Gene3D" id="2.60.40.150">
    <property type="entry name" value="C2 domain"/>
    <property type="match status" value="2"/>
</dbReference>
<dbReference type="AlphaFoldDB" id="A0A9D4ZKZ5"/>
<dbReference type="SUPFAM" id="SSF49562">
    <property type="entry name" value="C2 domain (Calcium/lipid-binding domain, CaLB)"/>
    <property type="match status" value="2"/>
</dbReference>
<feature type="domain" description="C2" evidence="3">
    <location>
        <begin position="152"/>
        <end position="239"/>
    </location>
</feature>
<organism evidence="4 5">
    <name type="scientific">Adiantum capillus-veneris</name>
    <name type="common">Maidenhair fern</name>
    <dbReference type="NCBI Taxonomy" id="13818"/>
    <lineage>
        <taxon>Eukaryota</taxon>
        <taxon>Viridiplantae</taxon>
        <taxon>Streptophyta</taxon>
        <taxon>Embryophyta</taxon>
        <taxon>Tracheophyta</taxon>
        <taxon>Polypodiopsida</taxon>
        <taxon>Polypodiidae</taxon>
        <taxon>Polypodiales</taxon>
        <taxon>Pteridineae</taxon>
        <taxon>Pteridaceae</taxon>
        <taxon>Vittarioideae</taxon>
        <taxon>Adiantum</taxon>
    </lineage>
</organism>
<dbReference type="EMBL" id="JABFUD020000005">
    <property type="protein sequence ID" value="KAI5079508.1"/>
    <property type="molecule type" value="Genomic_DNA"/>
</dbReference>
<dbReference type="Proteomes" id="UP000886520">
    <property type="component" value="Chromosome 5"/>
</dbReference>
<proteinExistence type="predicted"/>
<dbReference type="InterPro" id="IPR035892">
    <property type="entry name" value="C2_domain_sf"/>
</dbReference>
<evidence type="ECO:0000256" key="1">
    <source>
        <dbReference type="ARBA" id="ARBA00022723"/>
    </source>
</evidence>
<name>A0A9D4ZKZ5_ADICA</name>
<dbReference type="SMART" id="SM00239">
    <property type="entry name" value="C2"/>
    <property type="match status" value="2"/>
</dbReference>
<dbReference type="PRINTS" id="PR00360">
    <property type="entry name" value="C2DOMAIN"/>
</dbReference>
<dbReference type="PROSITE" id="PS50004">
    <property type="entry name" value="C2"/>
    <property type="match status" value="2"/>
</dbReference>
<feature type="domain" description="C2" evidence="3">
    <location>
        <begin position="1"/>
        <end position="92"/>
    </location>
</feature>
<dbReference type="OrthoDB" id="419768at2759"/>
<dbReference type="GO" id="GO:0046872">
    <property type="term" value="F:metal ion binding"/>
    <property type="evidence" value="ECO:0007669"/>
    <property type="project" value="UniProtKB-KW"/>
</dbReference>
<keyword evidence="2" id="KW-0106">Calcium</keyword>
<keyword evidence="1" id="KW-0479">Metal-binding</keyword>
<comment type="caution">
    <text evidence="4">The sequence shown here is derived from an EMBL/GenBank/DDBJ whole genome shotgun (WGS) entry which is preliminary data.</text>
</comment>
<dbReference type="PANTHER" id="PTHR45911">
    <property type="entry name" value="C2 DOMAIN-CONTAINING PROTEIN"/>
    <property type="match status" value="1"/>
</dbReference>
<accession>A0A9D4ZKZ5</accession>
<evidence type="ECO:0000259" key="3">
    <source>
        <dbReference type="PROSITE" id="PS50004"/>
    </source>
</evidence>